<dbReference type="PROSITE" id="PS50043">
    <property type="entry name" value="HTH_LUXR_2"/>
    <property type="match status" value="1"/>
</dbReference>
<dbReference type="PANTHER" id="PTHR44688">
    <property type="entry name" value="DNA-BINDING TRANSCRIPTIONAL ACTIVATOR DEVR_DOSR"/>
    <property type="match status" value="1"/>
</dbReference>
<evidence type="ECO:0000259" key="4">
    <source>
        <dbReference type="PROSITE" id="PS50043"/>
    </source>
</evidence>
<dbReference type="SUPFAM" id="SSF55785">
    <property type="entry name" value="PYP-like sensor domain (PAS domain)"/>
    <property type="match status" value="1"/>
</dbReference>
<evidence type="ECO:0000256" key="3">
    <source>
        <dbReference type="ARBA" id="ARBA00023163"/>
    </source>
</evidence>
<keyword evidence="2 5" id="KW-0238">DNA-binding</keyword>
<dbReference type="EMBL" id="CP003349">
    <property type="protein sequence ID" value="AFD08471.1"/>
    <property type="molecule type" value="Genomic_DNA"/>
</dbReference>
<dbReference type="GO" id="GO:0003677">
    <property type="term" value="F:DNA binding"/>
    <property type="evidence" value="ECO:0007669"/>
    <property type="project" value="UniProtKB-KW"/>
</dbReference>
<dbReference type="Proteomes" id="UP000007590">
    <property type="component" value="Chromosome"/>
</dbReference>
<protein>
    <submittedName>
        <fullName evidence="5">Response regulator containing a CheY-like receiver domain and an HTH DNA-binding domain</fullName>
    </submittedName>
</protein>
<name>H8KXE2_SOLCM</name>
<dbReference type="Gene3D" id="3.30.450.20">
    <property type="entry name" value="PAS domain"/>
    <property type="match status" value="1"/>
</dbReference>
<evidence type="ECO:0000256" key="1">
    <source>
        <dbReference type="ARBA" id="ARBA00023015"/>
    </source>
</evidence>
<dbReference type="RefSeq" id="WP_014681694.1">
    <property type="nucleotide sequence ID" value="NC_017770.1"/>
</dbReference>
<evidence type="ECO:0000256" key="2">
    <source>
        <dbReference type="ARBA" id="ARBA00023125"/>
    </source>
</evidence>
<dbReference type="KEGG" id="scn:Solca_3466"/>
<evidence type="ECO:0000313" key="5">
    <source>
        <dbReference type="EMBL" id="AFD08471.1"/>
    </source>
</evidence>
<dbReference type="InterPro" id="IPR000792">
    <property type="entry name" value="Tscrpt_reg_LuxR_C"/>
</dbReference>
<dbReference type="SUPFAM" id="SSF46894">
    <property type="entry name" value="C-terminal effector domain of the bipartite response regulators"/>
    <property type="match status" value="1"/>
</dbReference>
<proteinExistence type="predicted"/>
<feature type="domain" description="HTH luxR-type" evidence="4">
    <location>
        <begin position="167"/>
        <end position="232"/>
    </location>
</feature>
<keyword evidence="3" id="KW-0804">Transcription</keyword>
<sequence>MTNSTRQKLTALTKNAALANKLAALQAIDIELPTIFIVHDLNTMTVEYMSPRGEQFLGFTVNDLKSLGSEYFSKFFNPDDVADYLPKVLSLLHDNDNDEKLVCFFQQARASEKHEWKWFLSSTKIFLRNEQNVPSHIITNATPIDPQYHITSKVNRLLQEKDFLKKNEAFFNMLTKREIEILRLIALGKNSIEIAFILHISEKTVVTHRRNLRSKLNVQTSYDITKFAQAFDLI</sequence>
<dbReference type="OrthoDB" id="965844at2"/>
<dbReference type="InterPro" id="IPR035965">
    <property type="entry name" value="PAS-like_dom_sf"/>
</dbReference>
<reference evidence="5" key="1">
    <citation type="submission" date="2012-02" db="EMBL/GenBank/DDBJ databases">
        <title>The complete genome of Solitalea canadensis DSM 3403.</title>
        <authorList>
            <consortium name="US DOE Joint Genome Institute (JGI-PGF)"/>
            <person name="Lucas S."/>
            <person name="Copeland A."/>
            <person name="Lapidus A."/>
            <person name="Glavina del Rio T."/>
            <person name="Dalin E."/>
            <person name="Tice H."/>
            <person name="Bruce D."/>
            <person name="Goodwin L."/>
            <person name="Pitluck S."/>
            <person name="Peters L."/>
            <person name="Ovchinnikova G."/>
            <person name="Lu M."/>
            <person name="Kyrpides N."/>
            <person name="Mavromatis K."/>
            <person name="Ivanova N."/>
            <person name="Brettin T."/>
            <person name="Detter J.C."/>
            <person name="Han C."/>
            <person name="Larimer F."/>
            <person name="Land M."/>
            <person name="Hauser L."/>
            <person name="Markowitz V."/>
            <person name="Cheng J.-F."/>
            <person name="Hugenholtz P."/>
            <person name="Woyke T."/>
            <person name="Wu D."/>
            <person name="Spring S."/>
            <person name="Schroeder M."/>
            <person name="Kopitz M."/>
            <person name="Brambilla E."/>
            <person name="Klenk H.-P."/>
            <person name="Eisen J.A."/>
        </authorList>
    </citation>
    <scope>NUCLEOTIDE SEQUENCE</scope>
    <source>
        <strain evidence="5">DSM 3403</strain>
    </source>
</reference>
<keyword evidence="6" id="KW-1185">Reference proteome</keyword>
<organism evidence="5 6">
    <name type="scientific">Solitalea canadensis (strain ATCC 29591 / DSM 3403 / JCM 21819 / LMG 8368 / NBRC 15130 / NCIMB 12057 / USAM 9D)</name>
    <name type="common">Flexibacter canadensis</name>
    <dbReference type="NCBI Taxonomy" id="929556"/>
    <lineage>
        <taxon>Bacteria</taxon>
        <taxon>Pseudomonadati</taxon>
        <taxon>Bacteroidota</taxon>
        <taxon>Sphingobacteriia</taxon>
        <taxon>Sphingobacteriales</taxon>
        <taxon>Sphingobacteriaceae</taxon>
        <taxon>Solitalea</taxon>
    </lineage>
</organism>
<dbReference type="Pfam" id="PF00196">
    <property type="entry name" value="GerE"/>
    <property type="match status" value="1"/>
</dbReference>
<dbReference type="Gene3D" id="1.10.10.10">
    <property type="entry name" value="Winged helix-like DNA-binding domain superfamily/Winged helix DNA-binding domain"/>
    <property type="match status" value="1"/>
</dbReference>
<keyword evidence="1" id="KW-0805">Transcription regulation</keyword>
<dbReference type="AlphaFoldDB" id="H8KXE2"/>
<dbReference type="GO" id="GO:0006355">
    <property type="term" value="P:regulation of DNA-templated transcription"/>
    <property type="evidence" value="ECO:0007669"/>
    <property type="project" value="InterPro"/>
</dbReference>
<accession>H8KXE2</accession>
<gene>
    <name evidence="5" type="ordered locus">Solca_3466</name>
</gene>
<dbReference type="InterPro" id="IPR036388">
    <property type="entry name" value="WH-like_DNA-bd_sf"/>
</dbReference>
<dbReference type="eggNOG" id="COG2197">
    <property type="taxonomic scope" value="Bacteria"/>
</dbReference>
<dbReference type="InterPro" id="IPR016032">
    <property type="entry name" value="Sig_transdc_resp-reg_C-effctor"/>
</dbReference>
<evidence type="ECO:0000313" key="6">
    <source>
        <dbReference type="Proteomes" id="UP000007590"/>
    </source>
</evidence>
<dbReference type="PRINTS" id="PR00038">
    <property type="entry name" value="HTHLUXR"/>
</dbReference>
<dbReference type="CDD" id="cd06170">
    <property type="entry name" value="LuxR_C_like"/>
    <property type="match status" value="1"/>
</dbReference>
<dbReference type="STRING" id="929556.Solca_3466"/>
<dbReference type="PANTHER" id="PTHR44688:SF16">
    <property type="entry name" value="DNA-BINDING TRANSCRIPTIONAL ACTIVATOR DEVR_DOSR"/>
    <property type="match status" value="1"/>
</dbReference>
<dbReference type="PROSITE" id="PS00622">
    <property type="entry name" value="HTH_LUXR_1"/>
    <property type="match status" value="1"/>
</dbReference>
<dbReference type="SMART" id="SM00421">
    <property type="entry name" value="HTH_LUXR"/>
    <property type="match status" value="1"/>
</dbReference>
<dbReference type="HOGENOM" id="CLU_1184430_0_0_10"/>